<accession>A0ABS4DYR8</accession>
<dbReference type="Proteomes" id="UP000759443">
    <property type="component" value="Unassembled WGS sequence"/>
</dbReference>
<protein>
    <submittedName>
        <fullName evidence="1">Uncharacterized protein</fullName>
    </submittedName>
</protein>
<evidence type="ECO:0000313" key="1">
    <source>
        <dbReference type="EMBL" id="MBP1850826.1"/>
    </source>
</evidence>
<gene>
    <name evidence="1" type="ORF">J2Z17_002263</name>
</gene>
<organism evidence="1 2">
    <name type="scientific">Rhizobium halophytocola</name>
    <dbReference type="NCBI Taxonomy" id="735519"/>
    <lineage>
        <taxon>Bacteria</taxon>
        <taxon>Pseudomonadati</taxon>
        <taxon>Pseudomonadota</taxon>
        <taxon>Alphaproteobacteria</taxon>
        <taxon>Hyphomicrobiales</taxon>
        <taxon>Rhizobiaceae</taxon>
        <taxon>Rhizobium/Agrobacterium group</taxon>
        <taxon>Rhizobium</taxon>
    </lineage>
</organism>
<reference evidence="1 2" key="1">
    <citation type="submission" date="2021-03" db="EMBL/GenBank/DDBJ databases">
        <title>Genomic Encyclopedia of Type Strains, Phase IV (KMG-IV): sequencing the most valuable type-strain genomes for metagenomic binning, comparative biology and taxonomic classification.</title>
        <authorList>
            <person name="Goeker M."/>
        </authorList>
    </citation>
    <scope>NUCLEOTIDE SEQUENCE [LARGE SCALE GENOMIC DNA]</scope>
    <source>
        <strain evidence="1 2">DSM 21600</strain>
    </source>
</reference>
<comment type="caution">
    <text evidence="1">The sequence shown here is derived from an EMBL/GenBank/DDBJ whole genome shotgun (WGS) entry which is preliminary data.</text>
</comment>
<dbReference type="EMBL" id="JAGGJU010000005">
    <property type="protein sequence ID" value="MBP1850826.1"/>
    <property type="molecule type" value="Genomic_DNA"/>
</dbReference>
<proteinExistence type="predicted"/>
<sequence length="82" mass="8865">MEKQVVEYAGVPVGITVPEGDSLKFIAVKFPVIELDGSVFRNLEELRRAIHRHLQSGKTLAHGFEIGAPVSTEVPGKALNVA</sequence>
<name>A0ABS4DYR8_9HYPH</name>
<evidence type="ECO:0000313" key="2">
    <source>
        <dbReference type="Proteomes" id="UP000759443"/>
    </source>
</evidence>
<keyword evidence="2" id="KW-1185">Reference proteome</keyword>
<dbReference type="RefSeq" id="WP_209945137.1">
    <property type="nucleotide sequence ID" value="NZ_JAGGJU010000005.1"/>
</dbReference>